<gene>
    <name evidence="1" type="ORF">SAMN04488004_1552</name>
</gene>
<dbReference type="InterPro" id="IPR029052">
    <property type="entry name" value="Metallo-depent_PP-like"/>
</dbReference>
<dbReference type="Proteomes" id="UP000199550">
    <property type="component" value="Unassembled WGS sequence"/>
</dbReference>
<reference evidence="1 2" key="1">
    <citation type="submission" date="2016-10" db="EMBL/GenBank/DDBJ databases">
        <authorList>
            <person name="de Groot N.N."/>
        </authorList>
    </citation>
    <scope>NUCLEOTIDE SEQUENCE [LARGE SCALE GENOMIC DNA]</scope>
    <source>
        <strain evidence="1 2">DSM 16199</strain>
    </source>
</reference>
<evidence type="ECO:0000313" key="2">
    <source>
        <dbReference type="Proteomes" id="UP000199550"/>
    </source>
</evidence>
<organism evidence="1 2">
    <name type="scientific">Loktanella salsilacus</name>
    <dbReference type="NCBI Taxonomy" id="195913"/>
    <lineage>
        <taxon>Bacteria</taxon>
        <taxon>Pseudomonadati</taxon>
        <taxon>Pseudomonadota</taxon>
        <taxon>Alphaproteobacteria</taxon>
        <taxon>Rhodobacterales</taxon>
        <taxon>Roseobacteraceae</taxon>
        <taxon>Loktanella</taxon>
    </lineage>
</organism>
<dbReference type="SUPFAM" id="SSF56300">
    <property type="entry name" value="Metallo-dependent phosphatases"/>
    <property type="match status" value="1"/>
</dbReference>
<dbReference type="STRING" id="195913.SAMN04488004_1552"/>
<dbReference type="Gene3D" id="3.60.21.10">
    <property type="match status" value="1"/>
</dbReference>
<dbReference type="EMBL" id="FOTF01000055">
    <property type="protein sequence ID" value="SFL72709.1"/>
    <property type="molecule type" value="Genomic_DNA"/>
</dbReference>
<evidence type="ECO:0000313" key="1">
    <source>
        <dbReference type="EMBL" id="SFL72709.1"/>
    </source>
</evidence>
<keyword evidence="2" id="KW-1185">Reference proteome</keyword>
<protein>
    <submittedName>
        <fullName evidence="1">Serine/threonine protein phosphatase 1</fullName>
    </submittedName>
</protein>
<proteinExistence type="predicted"/>
<sequence length="70" mass="7585">MDQRSRDLLWGHPDFMTTPRTDGQWVAFGHVIQDEPVMAEGRIALDTGAYATGVLTAAVLGDGPPRFVTA</sequence>
<name>A0A1I4K1V0_9RHOB</name>
<dbReference type="AlphaFoldDB" id="A0A1I4K1V0"/>
<accession>A0A1I4K1V0</accession>